<keyword evidence="2" id="KW-1185">Reference proteome</keyword>
<dbReference type="AlphaFoldDB" id="A0A8J2PKZ3"/>
<dbReference type="Proteomes" id="UP000708208">
    <property type="component" value="Unassembled WGS sequence"/>
</dbReference>
<evidence type="ECO:0000313" key="1">
    <source>
        <dbReference type="EMBL" id="CAG7824788.1"/>
    </source>
</evidence>
<dbReference type="EMBL" id="CAJVCH010534025">
    <property type="protein sequence ID" value="CAG7824788.1"/>
    <property type="molecule type" value="Genomic_DNA"/>
</dbReference>
<accession>A0A8J2PKZ3</accession>
<organism evidence="1 2">
    <name type="scientific">Allacma fusca</name>
    <dbReference type="NCBI Taxonomy" id="39272"/>
    <lineage>
        <taxon>Eukaryota</taxon>
        <taxon>Metazoa</taxon>
        <taxon>Ecdysozoa</taxon>
        <taxon>Arthropoda</taxon>
        <taxon>Hexapoda</taxon>
        <taxon>Collembola</taxon>
        <taxon>Symphypleona</taxon>
        <taxon>Sminthuridae</taxon>
        <taxon>Allacma</taxon>
    </lineage>
</organism>
<protein>
    <submittedName>
        <fullName evidence="1">Uncharacterized protein</fullName>
    </submittedName>
</protein>
<comment type="caution">
    <text evidence="1">The sequence shown here is derived from an EMBL/GenBank/DDBJ whole genome shotgun (WGS) entry which is preliminary data.</text>
</comment>
<feature type="non-terminal residue" evidence="1">
    <location>
        <position position="1"/>
    </location>
</feature>
<gene>
    <name evidence="1" type="ORF">AFUS01_LOCUS34929</name>
</gene>
<name>A0A8J2PKZ3_9HEXA</name>
<sequence>QRPEINYIKVVFVDFTLVHKLLQNPDGCSGFALCSVFSILASLED</sequence>
<reference evidence="1" key="1">
    <citation type="submission" date="2021-06" db="EMBL/GenBank/DDBJ databases">
        <authorList>
            <person name="Hodson N. C."/>
            <person name="Mongue J. A."/>
            <person name="Jaron S. K."/>
        </authorList>
    </citation>
    <scope>NUCLEOTIDE SEQUENCE</scope>
</reference>
<evidence type="ECO:0000313" key="2">
    <source>
        <dbReference type="Proteomes" id="UP000708208"/>
    </source>
</evidence>
<proteinExistence type="predicted"/>